<dbReference type="Proteomes" id="UP000224953">
    <property type="component" value="Genome"/>
</dbReference>
<dbReference type="EMBL" id="KX349299">
    <property type="protein sequence ID" value="AOO13367.1"/>
    <property type="molecule type" value="Genomic_DNA"/>
</dbReference>
<evidence type="ECO:0000313" key="7">
    <source>
        <dbReference type="EMBL" id="AOO14451.1"/>
    </source>
</evidence>
<dbReference type="Proteomes" id="UP000224257">
    <property type="component" value="Segment"/>
</dbReference>
<proteinExistence type="predicted"/>
<evidence type="ECO:0000313" key="6">
    <source>
        <dbReference type="EMBL" id="AOO14231.1"/>
    </source>
</evidence>
<evidence type="ECO:0000313" key="4">
    <source>
        <dbReference type="EMBL" id="AOO13799.1"/>
    </source>
</evidence>
<dbReference type="EMBL" id="KX349300">
    <property type="protein sequence ID" value="AOO13583.1"/>
    <property type="molecule type" value="Genomic_DNA"/>
</dbReference>
<organism evidence="2 12">
    <name type="scientific">Cyanophage S-RIM14</name>
    <dbReference type="NCBI Taxonomy" id="1278423"/>
    <lineage>
        <taxon>Viruses</taxon>
        <taxon>Duplodnaviria</taxon>
        <taxon>Heunggongvirae</taxon>
        <taxon>Uroviricota</taxon>
        <taxon>Caudoviricetes</taxon>
        <taxon>Pantevenvirales</taxon>
        <taxon>Kyanoviridae</taxon>
        <taxon>Ahtivirus</taxon>
        <taxon>Ahtivirus sagseatwo</taxon>
    </lineage>
</organism>
<evidence type="ECO:0000313" key="12">
    <source>
        <dbReference type="Proteomes" id="UP000226173"/>
    </source>
</evidence>
<dbReference type="Proteomes" id="UP000226173">
    <property type="component" value="Segment"/>
</dbReference>
<dbReference type="EMBL" id="KX349298">
    <property type="protein sequence ID" value="AOO13151.1"/>
    <property type="molecule type" value="Genomic_DNA"/>
</dbReference>
<evidence type="ECO:0000313" key="2">
    <source>
        <dbReference type="EMBL" id="AOO13367.1"/>
    </source>
</evidence>
<sequence>MNQISSNIIEVFPQAVGVYRMPKNGIDDVKEKSFDIIRKYEGDTEVYKTNGNSIDLEHYFNSSGQDLLEEPGWEKFHEWIKECTIHYITDTLGYKCDNVVVTDCWLNKCDYAGYQFMHCHSNSFISGTYYVNFETGKHPHLGFQFPGGVPGAMHKPYLELTESKQTKYNSTGAILPNAEGDLLLWQSNLLHGYENNHADNRVSISFNVLPEVLDCRGTYSFKVVKK</sequence>
<evidence type="ECO:0000313" key="3">
    <source>
        <dbReference type="EMBL" id="AOO13583.1"/>
    </source>
</evidence>
<dbReference type="Proteomes" id="UP000223981">
    <property type="component" value="Segment"/>
</dbReference>
<protein>
    <submittedName>
        <fullName evidence="2">Uncharacterized protein</fullName>
    </submittedName>
</protein>
<accession>A0A1D7SIC4</accession>
<dbReference type="EMBL" id="KX349306">
    <property type="protein sequence ID" value="AOO14883.1"/>
    <property type="molecule type" value="Genomic_DNA"/>
</dbReference>
<gene>
    <name evidence="1" type="ORF">LIS021110_037</name>
    <name evidence="2" type="ORF">LIS110610_037</name>
    <name evidence="3" type="ORF">Np111211_037</name>
    <name evidence="4" type="ORF">Np450711_037</name>
    <name evidence="5" type="ORF">RW030110_037</name>
    <name evidence="6" type="ORF">Sn110110_037</name>
    <name evidence="7" type="ORF">Sn180910_037</name>
    <name evidence="8" type="ORF">Sn230910_037</name>
    <name evidence="9" type="ORF">W1230910_037</name>
</gene>
<dbReference type="EMBL" id="KX349301">
    <property type="protein sequence ID" value="AOO13799.1"/>
    <property type="molecule type" value="Genomic_DNA"/>
</dbReference>
<evidence type="ECO:0000313" key="1">
    <source>
        <dbReference type="EMBL" id="AOO13151.1"/>
    </source>
</evidence>
<dbReference type="Proteomes" id="UP000225271">
    <property type="component" value="Segment"/>
</dbReference>
<dbReference type="InterPro" id="IPR012668">
    <property type="entry name" value="CHP02466"/>
</dbReference>
<dbReference type="EMBL" id="KX349304">
    <property type="protein sequence ID" value="AOO14451.1"/>
    <property type="molecule type" value="Genomic_DNA"/>
</dbReference>
<evidence type="ECO:0000313" key="8">
    <source>
        <dbReference type="EMBL" id="AOO14667.1"/>
    </source>
</evidence>
<evidence type="ECO:0000313" key="5">
    <source>
        <dbReference type="EMBL" id="AOO14015.1"/>
    </source>
</evidence>
<evidence type="ECO:0000313" key="10">
    <source>
        <dbReference type="Proteomes" id="UP000223288"/>
    </source>
</evidence>
<evidence type="ECO:0000313" key="11">
    <source>
        <dbReference type="Proteomes" id="UP000223576"/>
    </source>
</evidence>
<name>A0A1D7SIC4_9CAUD</name>
<dbReference type="Pfam" id="PF13759">
    <property type="entry name" value="2OG-FeII_Oxy_5"/>
    <property type="match status" value="1"/>
</dbReference>
<dbReference type="EMBL" id="KX349302">
    <property type="protein sequence ID" value="AOO14015.1"/>
    <property type="molecule type" value="Genomic_DNA"/>
</dbReference>
<dbReference type="Gene3D" id="2.60.120.620">
    <property type="entry name" value="q2cbj1_9rhob like domain"/>
    <property type="match status" value="1"/>
</dbReference>
<dbReference type="Proteomes" id="UP000225808">
    <property type="component" value="Segment"/>
</dbReference>
<dbReference type="Proteomes" id="UP000223711">
    <property type="component" value="Segment"/>
</dbReference>
<dbReference type="Proteomes" id="UP000223576">
    <property type="component" value="Segment"/>
</dbReference>
<evidence type="ECO:0000313" key="9">
    <source>
        <dbReference type="EMBL" id="AOO14883.1"/>
    </source>
</evidence>
<reference evidence="10 11" key="1">
    <citation type="journal article" date="2016" name="Environ. Microbiol.">
        <title>Genomic diversification of marine cyanophages into stable ecotypes.</title>
        <authorList>
            <person name="Marston M.F."/>
            <person name="Martiny J.B."/>
        </authorList>
    </citation>
    <scope>NUCLEOTIDE SEQUENCE [LARGE SCALE GENOMIC DNA]</scope>
    <source>
        <strain evidence="1">LIS_02_1110</strain>
        <strain evidence="2">LIS_22_0610</strain>
        <strain evidence="3">Np_11_1211</strain>
        <strain evidence="4">Np_45_0711</strain>
        <strain evidence="5">RW_03_0110</strain>
        <strain evidence="6">Sn_11_0110</strain>
        <strain evidence="7">Sn_18_0910</strain>
        <strain evidence="8">Sn_23_0910</strain>
        <strain evidence="9">W1_23_0910</strain>
    </source>
</reference>
<dbReference type="EMBL" id="KX349303">
    <property type="protein sequence ID" value="AOO14231.1"/>
    <property type="molecule type" value="Genomic_DNA"/>
</dbReference>
<dbReference type="EMBL" id="KX349305">
    <property type="protein sequence ID" value="AOO14667.1"/>
    <property type="molecule type" value="Genomic_DNA"/>
</dbReference>
<dbReference type="Proteomes" id="UP000223288">
    <property type="component" value="Segment"/>
</dbReference>